<name>A0A1I7N1F2_9BACT</name>
<dbReference type="InterPro" id="IPR014784">
    <property type="entry name" value="Cu2_ascorb_mOase-like_C"/>
</dbReference>
<keyword evidence="4" id="KW-1185">Reference proteome</keyword>
<dbReference type="RefSeq" id="WP_092456854.1">
    <property type="nucleotide sequence ID" value="NZ_FPCJ01000001.1"/>
</dbReference>
<reference evidence="4" key="1">
    <citation type="submission" date="2016-10" db="EMBL/GenBank/DDBJ databases">
        <authorList>
            <person name="Varghese N."/>
            <person name="Submissions S."/>
        </authorList>
    </citation>
    <scope>NUCLEOTIDE SEQUENCE [LARGE SCALE GENOMIC DNA]</scope>
    <source>
        <strain evidence="4">DSM 14807</strain>
    </source>
</reference>
<sequence>MKRYSLFILFILFVEADIHAQNITFYKDIAPIVYTHCTSCHHPGENTPFSLISYADIAKRADFIWQVVNSRYMPPWKADTSYQHFCHERVLTVWEIQLIREWIDAGKPAGENDSMIEKQQLKKFINHTMYDRPPDLTIHMMHPYEIKGDNKERFVFVKIPFETDTPGNVEAIEFTANNLRYIHHVNYAIYPAVEGVDIHEGGELATLDEDGPQAFQQFEPYLKGNTQMIYYGGWIPGTTYTYFPRDIGFVMPRKGVVILTFHFGPSPVDTILTASLHFFFKKTPVQRKIETISIGSGGIGNIMPPLLILPNQIDTFEVTAQTTKDISLLYVWPHMHLLGKSFKAFAVTPAQDTIPLIYIPHWDFSWQDLYRFTHLVYLPKGSTVHVMGIYDNTDQNPRNPFHPPQMIFGDNNELMKTTDEMLTLILLYVDYKPHDEQLCICDK</sequence>
<evidence type="ECO:0000313" key="3">
    <source>
        <dbReference type="EMBL" id="SFV28507.1"/>
    </source>
</evidence>
<gene>
    <name evidence="3" type="ORF">SAMN05660895_0347</name>
</gene>
<dbReference type="Proteomes" id="UP000199537">
    <property type="component" value="Unassembled WGS sequence"/>
</dbReference>
<protein>
    <recommendedName>
        <fullName evidence="5">Copper type II ascorbate-dependent monooxygenase, C-terminal domain</fullName>
    </recommendedName>
</protein>
<dbReference type="Gene3D" id="2.60.120.230">
    <property type="match status" value="1"/>
</dbReference>
<evidence type="ECO:0000256" key="1">
    <source>
        <dbReference type="ARBA" id="ARBA00023157"/>
    </source>
</evidence>
<dbReference type="OrthoDB" id="9786191at2"/>
<evidence type="ECO:0000256" key="2">
    <source>
        <dbReference type="SAM" id="SignalP"/>
    </source>
</evidence>
<dbReference type="EMBL" id="FPCJ01000001">
    <property type="protein sequence ID" value="SFV28507.1"/>
    <property type="molecule type" value="Genomic_DNA"/>
</dbReference>
<keyword evidence="1" id="KW-1015">Disulfide bond</keyword>
<dbReference type="AlphaFoldDB" id="A0A1I7N1F2"/>
<evidence type="ECO:0008006" key="5">
    <source>
        <dbReference type="Google" id="ProtNLM"/>
    </source>
</evidence>
<accession>A0A1I7N1F2</accession>
<dbReference type="InterPro" id="IPR008977">
    <property type="entry name" value="PHM/PNGase_F_dom_sf"/>
</dbReference>
<feature type="chain" id="PRO_5011705811" description="Copper type II ascorbate-dependent monooxygenase, C-terminal domain" evidence="2">
    <location>
        <begin position="21"/>
        <end position="443"/>
    </location>
</feature>
<dbReference type="SUPFAM" id="SSF49742">
    <property type="entry name" value="PHM/PNGase F"/>
    <property type="match status" value="2"/>
</dbReference>
<dbReference type="GO" id="GO:0016715">
    <property type="term" value="F:oxidoreductase activity, acting on paired donors, with incorporation or reduction of molecular oxygen, reduced ascorbate as one donor, and incorporation of one atom of oxygen"/>
    <property type="evidence" value="ECO:0007669"/>
    <property type="project" value="InterPro"/>
</dbReference>
<evidence type="ECO:0000313" key="4">
    <source>
        <dbReference type="Proteomes" id="UP000199537"/>
    </source>
</evidence>
<dbReference type="STRING" id="1393122.SAMN05660895_0347"/>
<keyword evidence="2" id="KW-0732">Signal</keyword>
<organism evidence="3 4">
    <name type="scientific">Thermoflavifilum thermophilum</name>
    <dbReference type="NCBI Taxonomy" id="1393122"/>
    <lineage>
        <taxon>Bacteria</taxon>
        <taxon>Pseudomonadati</taxon>
        <taxon>Bacteroidota</taxon>
        <taxon>Chitinophagia</taxon>
        <taxon>Chitinophagales</taxon>
        <taxon>Chitinophagaceae</taxon>
        <taxon>Thermoflavifilum</taxon>
    </lineage>
</organism>
<feature type="signal peptide" evidence="2">
    <location>
        <begin position="1"/>
        <end position="20"/>
    </location>
</feature>
<proteinExistence type="predicted"/>